<proteinExistence type="predicted"/>
<organism evidence="2 3">
    <name type="scientific">Lutimaribacter marinistellae</name>
    <dbReference type="NCBI Taxonomy" id="1820329"/>
    <lineage>
        <taxon>Bacteria</taxon>
        <taxon>Pseudomonadati</taxon>
        <taxon>Pseudomonadota</taxon>
        <taxon>Alphaproteobacteria</taxon>
        <taxon>Rhodobacterales</taxon>
        <taxon>Roseobacteraceae</taxon>
        <taxon>Lutimaribacter</taxon>
    </lineage>
</organism>
<dbReference type="EMBL" id="JBHRXI010000049">
    <property type="protein sequence ID" value="MFC3616688.1"/>
    <property type="molecule type" value="Genomic_DNA"/>
</dbReference>
<protein>
    <recommendedName>
        <fullName evidence="4">Flagellar protein FlhE</fullName>
    </recommendedName>
</protein>
<evidence type="ECO:0000313" key="3">
    <source>
        <dbReference type="Proteomes" id="UP001595629"/>
    </source>
</evidence>
<feature type="chain" id="PRO_5046516476" description="Flagellar protein FlhE" evidence="1">
    <location>
        <begin position="22"/>
        <end position="150"/>
    </location>
</feature>
<feature type="signal peptide" evidence="1">
    <location>
        <begin position="1"/>
        <end position="21"/>
    </location>
</feature>
<keyword evidence="1" id="KW-0732">Signal</keyword>
<reference evidence="3" key="1">
    <citation type="journal article" date="2019" name="Int. J. Syst. Evol. Microbiol.">
        <title>The Global Catalogue of Microorganisms (GCM) 10K type strain sequencing project: providing services to taxonomists for standard genome sequencing and annotation.</title>
        <authorList>
            <consortium name="The Broad Institute Genomics Platform"/>
            <consortium name="The Broad Institute Genome Sequencing Center for Infectious Disease"/>
            <person name="Wu L."/>
            <person name="Ma J."/>
        </authorList>
    </citation>
    <scope>NUCLEOTIDE SEQUENCE [LARGE SCALE GENOMIC DNA]</scope>
    <source>
        <strain evidence="3">KCTC 42911</strain>
    </source>
</reference>
<evidence type="ECO:0008006" key="4">
    <source>
        <dbReference type="Google" id="ProtNLM"/>
    </source>
</evidence>
<keyword evidence="3" id="KW-1185">Reference proteome</keyword>
<evidence type="ECO:0000256" key="1">
    <source>
        <dbReference type="SAM" id="SignalP"/>
    </source>
</evidence>
<evidence type="ECO:0000313" key="2">
    <source>
        <dbReference type="EMBL" id="MFC3616688.1"/>
    </source>
</evidence>
<sequence>MIAWIATALLAAQPLAGMALLASDNMAEPQDVQGRFTTATEVRPILGATRRSWIAVREFNGQDLLYVTHLWSWRCGLKEIRIGVNGEAPEIWPLPECHLDTASPNAITETDGLPYRAFPLESVESVEVELLYDDLSRDTASFERATILMP</sequence>
<comment type="caution">
    <text evidence="2">The sequence shown here is derived from an EMBL/GenBank/DDBJ whole genome shotgun (WGS) entry which is preliminary data.</text>
</comment>
<name>A0ABV7TQL9_9RHOB</name>
<dbReference type="Proteomes" id="UP001595629">
    <property type="component" value="Unassembled WGS sequence"/>
</dbReference>
<dbReference type="RefSeq" id="WP_386738005.1">
    <property type="nucleotide sequence ID" value="NZ_JBHRXI010000049.1"/>
</dbReference>
<accession>A0ABV7TQL9</accession>
<gene>
    <name evidence="2" type="ORF">ACFORG_23345</name>
</gene>